<evidence type="ECO:0000256" key="12">
    <source>
        <dbReference type="ARBA" id="ARBA00022989"/>
    </source>
</evidence>
<keyword evidence="11 18" id="KW-0249">Electron transport</keyword>
<proteinExistence type="inferred from homology"/>
<keyword evidence="7 18" id="KW-0679">Respiratory chain</keyword>
<comment type="subcellular location">
    <subcellularLocation>
        <location evidence="2 18">Mitochondrion inner membrane</location>
        <topology evidence="2 18">Multi-pass membrane protein</topology>
    </subcellularLocation>
</comment>
<evidence type="ECO:0000313" key="20">
    <source>
        <dbReference type="EMBL" id="QBZ38082.1"/>
    </source>
</evidence>
<keyword evidence="6" id="KW-0813">Transport</keyword>
<reference evidence="20" key="2">
    <citation type="journal article" date="2020" name="Genomics">
        <title>Contribution to the mitogenome diversity in Delphacinae: Phylogenetic and ecological implications.</title>
        <authorList>
            <person name="Huang Y.-X."/>
            <person name="Ren F.-J."/>
            <person name="Bartlett C.R."/>
            <person name="Wei Y.-S."/>
            <person name="Qin D.-Z."/>
        </authorList>
    </citation>
    <scope>NUCLEOTIDE SEQUENCE</scope>
</reference>
<comment type="catalytic activity">
    <reaction evidence="17 18">
        <text>a ubiquinone + NADH + 5 H(+)(in) = a ubiquinol + NAD(+) + 4 H(+)(out)</text>
        <dbReference type="Rhea" id="RHEA:29091"/>
        <dbReference type="Rhea" id="RHEA-COMP:9565"/>
        <dbReference type="Rhea" id="RHEA-COMP:9566"/>
        <dbReference type="ChEBI" id="CHEBI:15378"/>
        <dbReference type="ChEBI" id="CHEBI:16389"/>
        <dbReference type="ChEBI" id="CHEBI:17976"/>
        <dbReference type="ChEBI" id="CHEBI:57540"/>
        <dbReference type="ChEBI" id="CHEBI:57945"/>
        <dbReference type="EC" id="7.1.1.2"/>
    </reaction>
</comment>
<geneLocation type="mitochondrion" evidence="20"/>
<evidence type="ECO:0000256" key="4">
    <source>
        <dbReference type="ARBA" id="ARBA00012944"/>
    </source>
</evidence>
<feature type="domain" description="NADH:quinone oxidoreductase/Mrp antiporter transmembrane" evidence="19">
    <location>
        <begin position="24"/>
        <end position="269"/>
    </location>
</feature>
<organism evidence="20">
    <name type="scientific">Bambusiphaga maculata</name>
    <dbReference type="NCBI Taxonomy" id="871415"/>
    <lineage>
        <taxon>Eukaryota</taxon>
        <taxon>Metazoa</taxon>
        <taxon>Ecdysozoa</taxon>
        <taxon>Arthropoda</taxon>
        <taxon>Hexapoda</taxon>
        <taxon>Insecta</taxon>
        <taxon>Pterygota</taxon>
        <taxon>Neoptera</taxon>
        <taxon>Paraneoptera</taxon>
        <taxon>Hemiptera</taxon>
        <taxon>Auchenorrhyncha</taxon>
        <taxon>Fulgoroidea</taxon>
        <taxon>Delphacidae</taxon>
        <taxon>Delphacinae</taxon>
        <taxon>Bambusiphaga</taxon>
    </lineage>
</organism>
<evidence type="ECO:0000256" key="10">
    <source>
        <dbReference type="ARBA" id="ARBA00022967"/>
    </source>
</evidence>
<evidence type="ECO:0000256" key="16">
    <source>
        <dbReference type="ARBA" id="ARBA00023136"/>
    </source>
</evidence>
<feature type="transmembrane region" description="Helical" evidence="18">
    <location>
        <begin position="226"/>
        <end position="246"/>
    </location>
</feature>
<keyword evidence="8 18" id="KW-0812">Transmembrane</keyword>
<dbReference type="EMBL" id="MH293455">
    <property type="protein sequence ID" value="QBZ38082.1"/>
    <property type="molecule type" value="Genomic_DNA"/>
</dbReference>
<evidence type="ECO:0000256" key="7">
    <source>
        <dbReference type="ARBA" id="ARBA00022660"/>
    </source>
</evidence>
<feature type="transmembrane region" description="Helical" evidence="18">
    <location>
        <begin position="85"/>
        <end position="105"/>
    </location>
</feature>
<keyword evidence="12 18" id="KW-1133">Transmembrane helix</keyword>
<accession>A0A7S4YZ87</accession>
<keyword evidence="9 18" id="KW-0999">Mitochondrion inner membrane</keyword>
<dbReference type="Pfam" id="PF00361">
    <property type="entry name" value="Proton_antipo_M"/>
    <property type="match status" value="1"/>
</dbReference>
<feature type="transmembrane region" description="Helical" evidence="18">
    <location>
        <begin position="258"/>
        <end position="279"/>
    </location>
</feature>
<feature type="transmembrane region" description="Helical" evidence="18">
    <location>
        <begin position="142"/>
        <end position="158"/>
    </location>
</feature>
<evidence type="ECO:0000256" key="6">
    <source>
        <dbReference type="ARBA" id="ARBA00022448"/>
    </source>
</evidence>
<dbReference type="InterPro" id="IPR050175">
    <property type="entry name" value="Complex_I_Subunit_2"/>
</dbReference>
<dbReference type="GO" id="GO:0008137">
    <property type="term" value="F:NADH dehydrogenase (ubiquinone) activity"/>
    <property type="evidence" value="ECO:0007669"/>
    <property type="project" value="UniProtKB-EC"/>
</dbReference>
<dbReference type="PANTHER" id="PTHR46552">
    <property type="entry name" value="NADH-UBIQUINONE OXIDOREDUCTASE CHAIN 2"/>
    <property type="match status" value="1"/>
</dbReference>
<dbReference type="GO" id="GO:0006120">
    <property type="term" value="P:mitochondrial electron transport, NADH to ubiquinone"/>
    <property type="evidence" value="ECO:0007669"/>
    <property type="project" value="InterPro"/>
</dbReference>
<gene>
    <name evidence="20" type="primary">ND2</name>
</gene>
<reference evidence="20" key="1">
    <citation type="submission" date="2018-05" db="EMBL/GenBank/DDBJ databases">
        <authorList>
            <person name="Huang Y."/>
            <person name="Qin D."/>
        </authorList>
    </citation>
    <scope>NUCLEOTIDE SEQUENCE</scope>
</reference>
<keyword evidence="14 18" id="KW-0830">Ubiquinone</keyword>
<evidence type="ECO:0000256" key="11">
    <source>
        <dbReference type="ARBA" id="ARBA00022982"/>
    </source>
</evidence>
<feature type="transmembrane region" description="Helical" evidence="18">
    <location>
        <begin position="299"/>
        <end position="318"/>
    </location>
</feature>
<comment type="similarity">
    <text evidence="3 18">Belongs to the complex I subunit 2 family.</text>
</comment>
<sequence length="319" mass="37396">MKLNSSNMMCLMFMILSTAMSLMANNWLFMWILMEVNLFMFIPLMSKNKINDQSIKYFIIQSFSSHLLIFSILMTSIFMTPSKSSMLVLASLLIKIGMAPFHTWMPEIMTKLMWNECFLLTSLLKITPMILINKMLTFKMTLIPMVMSLILGSVSGFNQLSMKKLMAFSSIFNLSWMLSAFYLSKKILILFLIIYSTLNFKIMSFFKKMNIFYKNQINYLEFYKKLKINLSILSLMGLPPLMGFFPKWMILKEIAPKSIFLMLIMILTSLASMFMYVQINSFSLSNLTMKKKSFTNNKLKYFQLINLIFIPVVFLAWWN</sequence>
<dbReference type="GO" id="GO:0005743">
    <property type="term" value="C:mitochondrial inner membrane"/>
    <property type="evidence" value="ECO:0007669"/>
    <property type="project" value="UniProtKB-SubCell"/>
</dbReference>
<keyword evidence="10 18" id="KW-1278">Translocase</keyword>
<dbReference type="EC" id="7.1.1.2" evidence="4 18"/>
<comment type="function">
    <text evidence="1">Core subunit of the mitochondrial membrane respiratory chain NADH dehydrogenase (Complex I) that is believed to belong to the minimal assembly required for catalysis. Complex I functions in the transfer of electrons from NADH to the respiratory chain. The immediate electron acceptor for the enzyme is believed to be ubiquinone.</text>
</comment>
<dbReference type="InterPro" id="IPR003917">
    <property type="entry name" value="NADH_UbQ_OxRdtase_chain2"/>
</dbReference>
<feature type="transmembrane region" description="Helical" evidence="18">
    <location>
        <begin position="58"/>
        <end position="79"/>
    </location>
</feature>
<evidence type="ECO:0000259" key="19">
    <source>
        <dbReference type="Pfam" id="PF00361"/>
    </source>
</evidence>
<dbReference type="InterPro" id="IPR001750">
    <property type="entry name" value="ND/Mrp_TM"/>
</dbReference>
<evidence type="ECO:0000256" key="18">
    <source>
        <dbReference type="RuleBase" id="RU003403"/>
    </source>
</evidence>
<dbReference type="PANTHER" id="PTHR46552:SF1">
    <property type="entry name" value="NADH-UBIQUINONE OXIDOREDUCTASE CHAIN 2"/>
    <property type="match status" value="1"/>
</dbReference>
<evidence type="ECO:0000256" key="14">
    <source>
        <dbReference type="ARBA" id="ARBA00023075"/>
    </source>
</evidence>
<evidence type="ECO:0000256" key="13">
    <source>
        <dbReference type="ARBA" id="ARBA00023027"/>
    </source>
</evidence>
<evidence type="ECO:0000256" key="3">
    <source>
        <dbReference type="ARBA" id="ARBA00007012"/>
    </source>
</evidence>
<evidence type="ECO:0000256" key="1">
    <source>
        <dbReference type="ARBA" id="ARBA00003257"/>
    </source>
</evidence>
<evidence type="ECO:0000256" key="2">
    <source>
        <dbReference type="ARBA" id="ARBA00004448"/>
    </source>
</evidence>
<dbReference type="PRINTS" id="PR01436">
    <property type="entry name" value="NADHDHGNASE2"/>
</dbReference>
<evidence type="ECO:0000256" key="9">
    <source>
        <dbReference type="ARBA" id="ARBA00022792"/>
    </source>
</evidence>
<dbReference type="AlphaFoldDB" id="A0A7S4YZ87"/>
<feature type="transmembrane region" description="Helical" evidence="18">
    <location>
        <begin position="188"/>
        <end position="206"/>
    </location>
</feature>
<feature type="transmembrane region" description="Helical" evidence="18">
    <location>
        <begin position="165"/>
        <end position="182"/>
    </location>
</feature>
<comment type="function">
    <text evidence="18">Core subunit of the mitochondrial membrane respiratory chain NADH dehydrogenase (Complex I) which catalyzes electron transfer from NADH through the respiratory chain, using ubiquinone as an electron acceptor. Essential for the catalytic activity and assembly of complex I.</text>
</comment>
<name>A0A7S4YZ87_9HEMI</name>
<feature type="transmembrane region" description="Helical" evidence="18">
    <location>
        <begin position="7"/>
        <end position="23"/>
    </location>
</feature>
<keyword evidence="13 18" id="KW-0520">NAD</keyword>
<evidence type="ECO:0000256" key="5">
    <source>
        <dbReference type="ARBA" id="ARBA00021008"/>
    </source>
</evidence>
<evidence type="ECO:0000256" key="8">
    <source>
        <dbReference type="ARBA" id="ARBA00022692"/>
    </source>
</evidence>
<protein>
    <recommendedName>
        <fullName evidence="5 18">NADH-ubiquinone oxidoreductase chain 2</fullName>
        <ecNumber evidence="4 18">7.1.1.2</ecNumber>
    </recommendedName>
</protein>
<keyword evidence="15 18" id="KW-0496">Mitochondrion</keyword>
<evidence type="ECO:0000256" key="15">
    <source>
        <dbReference type="ARBA" id="ARBA00023128"/>
    </source>
</evidence>
<evidence type="ECO:0000256" key="17">
    <source>
        <dbReference type="ARBA" id="ARBA00049551"/>
    </source>
</evidence>
<keyword evidence="16 18" id="KW-0472">Membrane</keyword>